<evidence type="ECO:0000256" key="3">
    <source>
        <dbReference type="ARBA" id="ARBA00023002"/>
    </source>
</evidence>
<evidence type="ECO:0000256" key="4">
    <source>
        <dbReference type="ARBA" id="ARBA00023033"/>
    </source>
</evidence>
<proteinExistence type="inferred from homology"/>
<dbReference type="PRINTS" id="PR00420">
    <property type="entry name" value="RNGMNOXGNASE"/>
</dbReference>
<dbReference type="PANTHER" id="PTHR46972:SF1">
    <property type="entry name" value="FAD DEPENDENT OXIDOREDUCTASE DOMAIN-CONTAINING PROTEIN"/>
    <property type="match status" value="1"/>
</dbReference>
<comment type="similarity">
    <text evidence="5">Belongs to the aromatic-ring hydroxylase family. TetX subfamily.</text>
</comment>
<keyword evidence="2 5" id="KW-0274">FAD</keyword>
<dbReference type="Pfam" id="PF01494">
    <property type="entry name" value="FAD_binding_3"/>
    <property type="match status" value="1"/>
</dbReference>
<dbReference type="AlphaFoldDB" id="A0AB36P6S3"/>
<keyword evidence="4 5" id="KW-0503">Monooxygenase</keyword>
<evidence type="ECO:0000313" key="9">
    <source>
        <dbReference type="Proteomes" id="UP000184216"/>
    </source>
</evidence>
<dbReference type="Gene3D" id="3.50.50.60">
    <property type="entry name" value="FAD/NAD(P)-binding domain"/>
    <property type="match status" value="1"/>
</dbReference>
<dbReference type="GO" id="GO:0046677">
    <property type="term" value="P:response to antibiotic"/>
    <property type="evidence" value="ECO:0007669"/>
    <property type="project" value="InterPro"/>
</dbReference>
<dbReference type="PANTHER" id="PTHR46972">
    <property type="entry name" value="MONOOXYGENASE ASQM-RELATED"/>
    <property type="match status" value="1"/>
</dbReference>
<comment type="domain">
    <text evidence="5">Consists of an N-terminal FAD-binding domain with a Rossman fold and a C-terminal substrate-binding domain.</text>
</comment>
<comment type="caution">
    <text evidence="5">Lacks conserved residue(s) required for the propagation of feature annotation.</text>
</comment>
<dbReference type="InterPro" id="IPR043683">
    <property type="entry name" value="TetX_monooxygenase"/>
</dbReference>
<evidence type="ECO:0000256" key="1">
    <source>
        <dbReference type="ARBA" id="ARBA00022630"/>
    </source>
</evidence>
<dbReference type="HAMAP" id="MF_00845">
    <property type="entry name" value="TetX_monooxygenase"/>
    <property type="match status" value="1"/>
</dbReference>
<reference evidence="8 9" key="2">
    <citation type="submission" date="2016-11" db="EMBL/GenBank/DDBJ databases">
        <authorList>
            <person name="Varghese N."/>
            <person name="Submissions S."/>
        </authorList>
    </citation>
    <scope>NUCLEOTIDE SEQUENCE [LARGE SCALE GENOMIC DNA]</scope>
    <source>
        <strain evidence="8 9">DSM 6368</strain>
    </source>
</reference>
<dbReference type="InterPro" id="IPR036188">
    <property type="entry name" value="FAD/NAD-bd_sf"/>
</dbReference>
<feature type="domain" description="FAD-binding" evidence="6">
    <location>
        <begin position="7"/>
        <end position="328"/>
    </location>
</feature>
<organism evidence="7 10">
    <name type="scientific">Flavobacterium pectinovorum</name>
    <dbReference type="NCBI Taxonomy" id="29533"/>
    <lineage>
        <taxon>Bacteria</taxon>
        <taxon>Pseudomonadati</taxon>
        <taxon>Bacteroidota</taxon>
        <taxon>Flavobacteriia</taxon>
        <taxon>Flavobacteriales</taxon>
        <taxon>Flavobacteriaceae</taxon>
        <taxon>Flavobacterium</taxon>
    </lineage>
</organism>
<dbReference type="Proteomes" id="UP000198431">
    <property type="component" value="Unassembled WGS sequence"/>
</dbReference>
<gene>
    <name evidence="7" type="ORF">B0A72_00020</name>
    <name evidence="8" type="ORF">SAMN05444387_4375</name>
</gene>
<keyword evidence="5" id="KW-0963">Cytoplasm</keyword>
<evidence type="ECO:0000313" key="8">
    <source>
        <dbReference type="EMBL" id="SHN15195.1"/>
    </source>
</evidence>
<feature type="binding site" evidence="5">
    <location>
        <position position="106"/>
    </location>
    <ligand>
        <name>FAD</name>
        <dbReference type="ChEBI" id="CHEBI:57692"/>
    </ligand>
</feature>
<comment type="caution">
    <text evidence="7">The sequence shown here is derived from an EMBL/GenBank/DDBJ whole genome shotgun (WGS) entry which is preliminary data.</text>
</comment>
<comment type="cofactor">
    <cofactor evidence="5">
        <name>FAD</name>
        <dbReference type="ChEBI" id="CHEBI:57692"/>
    </cofactor>
</comment>
<accession>A0AB36P6S3</accession>
<feature type="binding site" evidence="5">
    <location>
        <position position="300"/>
    </location>
    <ligand>
        <name>FAD</name>
        <dbReference type="ChEBI" id="CHEBI:57692"/>
    </ligand>
</feature>
<dbReference type="GO" id="GO:0071949">
    <property type="term" value="F:FAD binding"/>
    <property type="evidence" value="ECO:0007669"/>
    <property type="project" value="InterPro"/>
</dbReference>
<keyword evidence="1 5" id="KW-0285">Flavoprotein</keyword>
<comment type="function">
    <text evidence="5">An FAD-requiring monooxygenase active on some tetracycline antibiotic derivatives, which leads to their inactivation. Hydroxylates carbon 11a of tetracycline and some analogs.</text>
</comment>
<name>A0AB36P6S3_9FLAO</name>
<reference evidence="7 10" key="1">
    <citation type="submission" date="2016-11" db="EMBL/GenBank/DDBJ databases">
        <title>Whole genomes of Flavobacteriaceae.</title>
        <authorList>
            <person name="Stine C."/>
            <person name="Li C."/>
            <person name="Tadesse D."/>
        </authorList>
    </citation>
    <scope>NUCLEOTIDE SEQUENCE [LARGE SCALE GENOMIC DNA]</scope>
    <source>
        <strain evidence="7 10">ATCC 19366</strain>
    </source>
</reference>
<comment type="catalytic activity">
    <reaction evidence="5">
        <text>a tetracycline + NADPH + O2 + H(+) = an 11a-hydroxytetracycline + NADP(+) + H2O</text>
        <dbReference type="Rhea" id="RHEA:61444"/>
        <dbReference type="ChEBI" id="CHEBI:15377"/>
        <dbReference type="ChEBI" id="CHEBI:15378"/>
        <dbReference type="ChEBI" id="CHEBI:15379"/>
        <dbReference type="ChEBI" id="CHEBI:57783"/>
        <dbReference type="ChEBI" id="CHEBI:58349"/>
        <dbReference type="ChEBI" id="CHEBI:144644"/>
        <dbReference type="ChEBI" id="CHEBI:144645"/>
    </reaction>
</comment>
<evidence type="ECO:0000313" key="10">
    <source>
        <dbReference type="Proteomes" id="UP000198431"/>
    </source>
</evidence>
<sequence length="377" mass="42929">MLLKNKKIAIIGAGPVGLIMAKLLQQKGIDVTVYERDKDSQTRITGSTLNLYKDSGQKAMKKAGLLERYFEMGLPMGKIVTNKLGKILFARQTTAKEQNANPEINRNHLRQILFESLTVDTVVWDRKFTNLKEDDGKWLLQFEDGKYATADFVIGANGGMSALRKYITDAQTEYTGSFIIMGNVFEPEIKCPLYYQLFNNNLLLAPCQSNLLVVNPQNDNILTYALSFEKPEGWADENELDFKDTEFIINFLSNRCADWHECYHELFRSTSTFVKGSTMKMPLEKSWKDKRPLPMTLIGDAAHIMPPYAGQGANIGMTDALILCDNLTNGKFKTIETAVKDYEKKMFAYAREAQLQTSMIEMILYHPYAADLLRMYY</sequence>
<dbReference type="GO" id="GO:0004497">
    <property type="term" value="F:monooxygenase activity"/>
    <property type="evidence" value="ECO:0007669"/>
    <property type="project" value="UniProtKB-UniRule"/>
</dbReference>
<dbReference type="InterPro" id="IPR002938">
    <property type="entry name" value="FAD-bd"/>
</dbReference>
<keyword evidence="5" id="KW-0521">NADP</keyword>
<dbReference type="Proteomes" id="UP000184216">
    <property type="component" value="Unassembled WGS sequence"/>
</dbReference>
<protein>
    <recommendedName>
        <fullName evidence="5">Flavin-dependent monooxygenase</fullName>
    </recommendedName>
    <alternativeName>
        <fullName evidence="5">TetX monooxygenase</fullName>
        <shortName evidence="5">TetX</shortName>
        <ecNumber evidence="5">1.14.13.-</ecNumber>
    </alternativeName>
</protein>
<feature type="binding site" evidence="5">
    <location>
        <position position="43"/>
    </location>
    <ligand>
        <name>NADPH</name>
        <dbReference type="ChEBI" id="CHEBI:57783"/>
    </ligand>
</feature>
<comment type="subcellular location">
    <subcellularLocation>
        <location evidence="5">Cytoplasm</location>
    </subcellularLocation>
</comment>
<keyword evidence="3 5" id="KW-0560">Oxidoreductase</keyword>
<evidence type="ECO:0000313" key="7">
    <source>
        <dbReference type="EMBL" id="OXB08183.1"/>
    </source>
</evidence>
<dbReference type="SUPFAM" id="SSF51905">
    <property type="entry name" value="FAD/NAD(P)-binding domain"/>
    <property type="match status" value="1"/>
</dbReference>
<evidence type="ECO:0000259" key="6">
    <source>
        <dbReference type="Pfam" id="PF01494"/>
    </source>
</evidence>
<comment type="subunit">
    <text evidence="5">Monomer.</text>
</comment>
<keyword evidence="9" id="KW-1185">Reference proteome</keyword>
<evidence type="ECO:0000256" key="5">
    <source>
        <dbReference type="HAMAP-Rule" id="MF_00845"/>
    </source>
</evidence>
<dbReference type="EMBL" id="FRBX01000007">
    <property type="protein sequence ID" value="SHN15195.1"/>
    <property type="molecule type" value="Genomic_DNA"/>
</dbReference>
<dbReference type="EMBL" id="MUHB01000001">
    <property type="protein sequence ID" value="OXB08183.1"/>
    <property type="molecule type" value="Genomic_DNA"/>
</dbReference>
<dbReference type="GO" id="GO:0005737">
    <property type="term" value="C:cytoplasm"/>
    <property type="evidence" value="ECO:0007669"/>
    <property type="project" value="UniProtKB-SubCell"/>
</dbReference>
<keyword evidence="5" id="KW-0547">Nucleotide-binding</keyword>
<evidence type="ECO:0000256" key="2">
    <source>
        <dbReference type="ARBA" id="ARBA00022827"/>
    </source>
</evidence>
<dbReference type="EC" id="1.14.13.-" evidence="5"/>
<dbReference type="RefSeq" id="WP_073398004.1">
    <property type="nucleotide sequence ID" value="NZ_FRBX01000007.1"/>
</dbReference>